<feature type="domain" description="Beta-Casp" evidence="3">
    <location>
        <begin position="232"/>
        <end position="345"/>
    </location>
</feature>
<reference evidence="5 7" key="3">
    <citation type="submission" date="2020-08" db="EMBL/GenBank/DDBJ databases">
        <title>Genomic Encyclopedia of Type Strains, Phase IV (KMG-V): Genome sequencing to study the core and pangenomes of soil and plant-associated prokaryotes.</title>
        <authorList>
            <person name="Whitman W."/>
        </authorList>
    </citation>
    <scope>NUCLEOTIDE SEQUENCE [LARGE SCALE GENOMIC DNA]</scope>
    <source>
        <strain evidence="5 7">D1</strain>
    </source>
</reference>
<dbReference type="InterPro" id="IPR050698">
    <property type="entry name" value="MBL"/>
</dbReference>
<dbReference type="SUPFAM" id="SSF56281">
    <property type="entry name" value="Metallo-hydrolase/oxidoreductase"/>
    <property type="match status" value="1"/>
</dbReference>
<accession>A0A2L1CAV4</accession>
<evidence type="ECO:0000313" key="5">
    <source>
        <dbReference type="EMBL" id="MBB6497740.1"/>
    </source>
</evidence>
<dbReference type="InterPro" id="IPR022712">
    <property type="entry name" value="Beta_Casp"/>
</dbReference>
<dbReference type="AlphaFoldDB" id="A0A2L1CAV4"/>
<evidence type="ECO:0000313" key="6">
    <source>
        <dbReference type="Proteomes" id="UP000239462"/>
    </source>
</evidence>
<dbReference type="RefSeq" id="WP_104837621.1">
    <property type="nucleotide sequence ID" value="NZ_CP026606.1"/>
</dbReference>
<dbReference type="PANTHER" id="PTHR11203:SF37">
    <property type="entry name" value="INTEGRATOR COMPLEX SUBUNIT 11"/>
    <property type="match status" value="1"/>
</dbReference>
<sequence length="433" mass="48514">MELCFRGGACEVGRSCVELKTEKSTVLFDCGVKLSPEESEYPILDNLNADCVFASHAHLDHTGGIPLLIRKGMVPAIYATEVTKAISKELLRDSIKIAGAEGQDIPYDKADVNKSLNLFRKARYNHPKDFKDFEFEFFNAGHIPGSSTISLNYGGKRVVYTGDTKVSDTDLVKGADLSYTKEDIACLIVESTYGDKNQENRADAEKNFINKIKETLERGGIPLVPVFAVDRSQEILMILNKHDFGVPVYFDGLGRKITRIMLQYPKFLNHPDDLKAAFLNVIEVESKDRPKIIKEIKQNGGIIVSTAGMLEGGPIIPYIHEFMEDPKNSLIFTGYQVEETAGRKLLETGKIEIGEFDIEPKLEIASYQFSAHGEMDELREIVKKANPEVLVIQHGEEEVVNVFKDWAVLEGFNENRVFTPKIGDKINLTEFLK</sequence>
<dbReference type="GO" id="GO:0004521">
    <property type="term" value="F:RNA endonuclease activity"/>
    <property type="evidence" value="ECO:0007669"/>
    <property type="project" value="TreeGrafter"/>
</dbReference>
<dbReference type="Gene3D" id="3.40.50.10890">
    <property type="match status" value="1"/>
</dbReference>
<reference evidence="4" key="2">
    <citation type="submission" date="2018-02" db="EMBL/GenBank/DDBJ databases">
        <title>Complete genome sequence of the Methanococcus maripaludis type strain JJ (DSM 2067), a model for selenoprotein synthesis in Archaea.</title>
        <authorList>
            <person name="Poehlein A."/>
            <person name="Heym D."/>
            <person name="Quitzke V."/>
            <person name="Fersch J."/>
            <person name="Daniel R."/>
            <person name="Rother M."/>
        </authorList>
    </citation>
    <scope>NUCLEOTIDE SEQUENCE [LARGE SCALE GENOMIC DNA]</scope>
    <source>
        <strain evidence="4">DSM 2067</strain>
    </source>
</reference>
<dbReference type="KEGG" id="mmad:MMJJ_06000"/>
<evidence type="ECO:0000313" key="4">
    <source>
        <dbReference type="EMBL" id="AVB76016.1"/>
    </source>
</evidence>
<dbReference type="SMART" id="SM00849">
    <property type="entry name" value="Lactamase_B"/>
    <property type="match status" value="1"/>
</dbReference>
<dbReference type="PANTHER" id="PTHR11203">
    <property type="entry name" value="CLEAVAGE AND POLYADENYLATION SPECIFICITY FACTOR FAMILY MEMBER"/>
    <property type="match status" value="1"/>
</dbReference>
<dbReference type="InterPro" id="IPR001279">
    <property type="entry name" value="Metallo-B-lactamas"/>
</dbReference>
<dbReference type="Gene3D" id="3.60.15.10">
    <property type="entry name" value="Ribonuclease Z/Hydroxyacylglutathione hydrolase-like"/>
    <property type="match status" value="1"/>
</dbReference>
<evidence type="ECO:0000259" key="3">
    <source>
        <dbReference type="SMART" id="SM01027"/>
    </source>
</evidence>
<reference evidence="6" key="1">
    <citation type="journal article" date="2018" name="Genome Announc.">
        <title>Complete Genome Sequence of the Methanococcus maripaludis Type Strain JJ (DSM 2067), a Model for Selenoprotein Synthesis in Archaea.</title>
        <authorList>
            <person name="Poehlein A."/>
            <person name="Heym D."/>
            <person name="Quitzke V."/>
            <person name="Fersch J."/>
            <person name="Daniel R."/>
            <person name="Rother M."/>
        </authorList>
    </citation>
    <scope>NUCLEOTIDE SEQUENCE [LARGE SCALE GENOMIC DNA]</scope>
    <source>
        <strain evidence="6">DSM 2067</strain>
    </source>
</reference>
<name>A0A2L1CAV4_METMI</name>
<dbReference type="Pfam" id="PF10996">
    <property type="entry name" value="Beta-Casp"/>
    <property type="match status" value="1"/>
</dbReference>
<dbReference type="EC" id="3.1.-.-" evidence="4"/>
<keyword evidence="1 4" id="KW-0378">Hydrolase</keyword>
<dbReference type="EMBL" id="JACHED010000005">
    <property type="protein sequence ID" value="MBB6497740.1"/>
    <property type="molecule type" value="Genomic_DNA"/>
</dbReference>
<evidence type="ECO:0000256" key="1">
    <source>
        <dbReference type="ARBA" id="ARBA00022801"/>
    </source>
</evidence>
<dbReference type="GO" id="GO:0016787">
    <property type="term" value="F:hydrolase activity"/>
    <property type="evidence" value="ECO:0007669"/>
    <property type="project" value="UniProtKB-KW"/>
</dbReference>
<protein>
    <submittedName>
        <fullName evidence="5">Putative mRNA 3-end processing factor</fullName>
    </submittedName>
    <submittedName>
        <fullName evidence="4">Ribonuclease</fullName>
        <ecNumber evidence="4">3.1.-.-</ecNumber>
    </submittedName>
</protein>
<evidence type="ECO:0000313" key="7">
    <source>
        <dbReference type="Proteomes" id="UP000590564"/>
    </source>
</evidence>
<dbReference type="InterPro" id="IPR036866">
    <property type="entry name" value="RibonucZ/Hydroxyglut_hydro"/>
</dbReference>
<feature type="domain" description="Metallo-beta-lactamase" evidence="2">
    <location>
        <begin position="13"/>
        <end position="220"/>
    </location>
</feature>
<dbReference type="Pfam" id="PF00753">
    <property type="entry name" value="Lactamase_B"/>
    <property type="match status" value="1"/>
</dbReference>
<organism evidence="4 6">
    <name type="scientific">Methanococcus maripaludis</name>
    <name type="common">Methanococcus deltae</name>
    <dbReference type="NCBI Taxonomy" id="39152"/>
    <lineage>
        <taxon>Archaea</taxon>
        <taxon>Methanobacteriati</taxon>
        <taxon>Methanobacteriota</taxon>
        <taxon>Methanomada group</taxon>
        <taxon>Methanococci</taxon>
        <taxon>Methanococcales</taxon>
        <taxon>Methanococcaceae</taxon>
        <taxon>Methanococcus</taxon>
    </lineage>
</organism>
<evidence type="ECO:0000259" key="2">
    <source>
        <dbReference type="SMART" id="SM00849"/>
    </source>
</evidence>
<dbReference type="GeneID" id="36101692"/>
<proteinExistence type="predicted"/>
<dbReference type="EMBL" id="CP026606">
    <property type="protein sequence ID" value="AVB76016.1"/>
    <property type="molecule type" value="Genomic_DNA"/>
</dbReference>
<dbReference type="SMART" id="SM01027">
    <property type="entry name" value="Beta-Casp"/>
    <property type="match status" value="1"/>
</dbReference>
<dbReference type="Proteomes" id="UP000590564">
    <property type="component" value="Unassembled WGS sequence"/>
</dbReference>
<gene>
    <name evidence="5" type="ORF">HNP96_001799</name>
    <name evidence="4" type="ORF">MMJJ_06000</name>
</gene>
<dbReference type="Proteomes" id="UP000239462">
    <property type="component" value="Chromosome"/>
</dbReference>
<dbReference type="CDD" id="cd16295">
    <property type="entry name" value="TTHA0252-CPSF-like_MBL-fold"/>
    <property type="match status" value="1"/>
</dbReference>
<dbReference type="Pfam" id="PF07521">
    <property type="entry name" value="RMMBL"/>
    <property type="match status" value="1"/>
</dbReference>
<dbReference type="InterPro" id="IPR011108">
    <property type="entry name" value="RMMBL"/>
</dbReference>